<evidence type="ECO:0000256" key="2">
    <source>
        <dbReference type="ARBA" id="ARBA00022692"/>
    </source>
</evidence>
<dbReference type="Gene3D" id="1.20.1250.20">
    <property type="entry name" value="MFS general substrate transporter like domains"/>
    <property type="match status" value="2"/>
</dbReference>
<evidence type="ECO:0000256" key="1">
    <source>
        <dbReference type="ARBA" id="ARBA00004651"/>
    </source>
</evidence>
<dbReference type="InterPro" id="IPR020846">
    <property type="entry name" value="MFS_dom"/>
</dbReference>
<feature type="transmembrane region" description="Helical" evidence="5">
    <location>
        <begin position="335"/>
        <end position="354"/>
    </location>
</feature>
<dbReference type="PANTHER" id="PTHR23514:SF13">
    <property type="entry name" value="INNER MEMBRANE PROTEIN YBJJ"/>
    <property type="match status" value="1"/>
</dbReference>
<feature type="transmembrane region" description="Helical" evidence="5">
    <location>
        <begin position="140"/>
        <end position="161"/>
    </location>
</feature>
<feature type="transmembrane region" description="Helical" evidence="5">
    <location>
        <begin position="245"/>
        <end position="264"/>
    </location>
</feature>
<dbReference type="CDD" id="cd17393">
    <property type="entry name" value="MFS_MosC_like"/>
    <property type="match status" value="1"/>
</dbReference>
<evidence type="ECO:0000256" key="3">
    <source>
        <dbReference type="ARBA" id="ARBA00022989"/>
    </source>
</evidence>
<evidence type="ECO:0000256" key="5">
    <source>
        <dbReference type="SAM" id="Phobius"/>
    </source>
</evidence>
<feature type="domain" description="Major facilitator superfamily (MFS) profile" evidence="6">
    <location>
        <begin position="8"/>
        <end position="387"/>
    </location>
</feature>
<dbReference type="EMBL" id="JBHSYS010000005">
    <property type="protein sequence ID" value="MFC6960192.1"/>
    <property type="molecule type" value="Genomic_DNA"/>
</dbReference>
<evidence type="ECO:0000259" key="6">
    <source>
        <dbReference type="PROSITE" id="PS50850"/>
    </source>
</evidence>
<feature type="transmembrane region" description="Helical" evidence="5">
    <location>
        <begin position="74"/>
        <end position="93"/>
    </location>
</feature>
<dbReference type="Pfam" id="PF07690">
    <property type="entry name" value="MFS_1"/>
    <property type="match status" value="1"/>
</dbReference>
<comment type="caution">
    <text evidence="7">The sequence shown here is derived from an EMBL/GenBank/DDBJ whole genome shotgun (WGS) entry which is preliminary data.</text>
</comment>
<organism evidence="7 8">
    <name type="scientific">Glycomyces mayteni</name>
    <dbReference type="NCBI Taxonomy" id="543887"/>
    <lineage>
        <taxon>Bacteria</taxon>
        <taxon>Bacillati</taxon>
        <taxon>Actinomycetota</taxon>
        <taxon>Actinomycetes</taxon>
        <taxon>Glycomycetales</taxon>
        <taxon>Glycomycetaceae</taxon>
        <taxon>Glycomyces</taxon>
    </lineage>
</organism>
<keyword evidence="8" id="KW-1185">Reference proteome</keyword>
<evidence type="ECO:0000256" key="4">
    <source>
        <dbReference type="ARBA" id="ARBA00023136"/>
    </source>
</evidence>
<protein>
    <submittedName>
        <fullName evidence="7">MFS transporter</fullName>
    </submittedName>
</protein>
<accession>A0ABW2DCT7</accession>
<dbReference type="Proteomes" id="UP001596470">
    <property type="component" value="Unassembled WGS sequence"/>
</dbReference>
<keyword evidence="3 5" id="KW-1133">Transmembrane helix</keyword>
<comment type="subcellular location">
    <subcellularLocation>
        <location evidence="1">Cell membrane</location>
        <topology evidence="1">Multi-pass membrane protein</topology>
    </subcellularLocation>
</comment>
<feature type="transmembrane region" description="Helical" evidence="5">
    <location>
        <begin position="360"/>
        <end position="379"/>
    </location>
</feature>
<feature type="transmembrane region" description="Helical" evidence="5">
    <location>
        <begin position="206"/>
        <end position="225"/>
    </location>
</feature>
<keyword evidence="4 5" id="KW-0472">Membrane</keyword>
<evidence type="ECO:0000313" key="8">
    <source>
        <dbReference type="Proteomes" id="UP001596470"/>
    </source>
</evidence>
<feature type="transmembrane region" description="Helical" evidence="5">
    <location>
        <begin position="167"/>
        <end position="185"/>
    </location>
</feature>
<feature type="transmembrane region" description="Helical" evidence="5">
    <location>
        <begin position="276"/>
        <end position="295"/>
    </location>
</feature>
<sequence length="396" mass="39988">MTASVRTRRNALSGLFFLPGITISSWVTRTPDVRDLVGASTAQMGLILFGLSIGSMTGILSSGFFVSRWGTRPVMIAGTLAMAAASGVIGTGAHFGSGLVVAIGLGLFGCGMGGAEVAFNIEGAEVERLLGRSAMPLMHGFFSLGTVVGATAGMVLTAVAFPVVAHLWIAAALVVAGLAVAIRPVPSGVGRVVRADAAERAPRPAVWKDVRLLLIGGVILALAMAEGTANDWLPLLMVDGHGFDAALGSAVFAIFAAAMTVGRFIGGRFVDRYGRVAVLAASAVVSAAGMALVVFVDNQAIAAAAAILWGLGASLGFPVAISAAGDSGEHTAARVGLAATIGYVAFLVGPPVLGFLGEHYGLRSALIAVLVLVLAAAFITPAARRTEAGEPVATRT</sequence>
<dbReference type="InterPro" id="IPR051788">
    <property type="entry name" value="MFS_Transporter"/>
</dbReference>
<name>A0ABW2DCT7_9ACTN</name>
<dbReference type="SUPFAM" id="SSF103473">
    <property type="entry name" value="MFS general substrate transporter"/>
    <property type="match status" value="1"/>
</dbReference>
<dbReference type="PROSITE" id="PS50850">
    <property type="entry name" value="MFS"/>
    <property type="match status" value="1"/>
</dbReference>
<feature type="transmembrane region" description="Helical" evidence="5">
    <location>
        <begin position="45"/>
        <end position="67"/>
    </location>
</feature>
<gene>
    <name evidence="7" type="ORF">ACFQS3_23635</name>
</gene>
<dbReference type="InterPro" id="IPR011701">
    <property type="entry name" value="MFS"/>
</dbReference>
<reference evidence="8" key="1">
    <citation type="journal article" date="2019" name="Int. J. Syst. Evol. Microbiol.">
        <title>The Global Catalogue of Microorganisms (GCM) 10K type strain sequencing project: providing services to taxonomists for standard genome sequencing and annotation.</title>
        <authorList>
            <consortium name="The Broad Institute Genomics Platform"/>
            <consortium name="The Broad Institute Genome Sequencing Center for Infectious Disease"/>
            <person name="Wu L."/>
            <person name="Ma J."/>
        </authorList>
    </citation>
    <scope>NUCLEOTIDE SEQUENCE [LARGE SCALE GENOMIC DNA]</scope>
    <source>
        <strain evidence="8">KACC 12634</strain>
    </source>
</reference>
<feature type="transmembrane region" description="Helical" evidence="5">
    <location>
        <begin position="301"/>
        <end position="323"/>
    </location>
</feature>
<keyword evidence="2 5" id="KW-0812">Transmembrane</keyword>
<dbReference type="InterPro" id="IPR036259">
    <property type="entry name" value="MFS_trans_sf"/>
</dbReference>
<dbReference type="PANTHER" id="PTHR23514">
    <property type="entry name" value="BYPASS OF STOP CODON PROTEIN 6"/>
    <property type="match status" value="1"/>
</dbReference>
<dbReference type="RefSeq" id="WP_387965951.1">
    <property type="nucleotide sequence ID" value="NZ_JBHSVE010000004.1"/>
</dbReference>
<feature type="transmembrane region" description="Helical" evidence="5">
    <location>
        <begin position="99"/>
        <end position="119"/>
    </location>
</feature>
<proteinExistence type="predicted"/>
<evidence type="ECO:0000313" key="7">
    <source>
        <dbReference type="EMBL" id="MFC6960192.1"/>
    </source>
</evidence>